<dbReference type="PANTHER" id="PTHR17598:SF13">
    <property type="entry name" value="DNA POLYMERASE DELTA SUBUNIT 3"/>
    <property type="match status" value="1"/>
</dbReference>
<feature type="compositionally biased region" description="Low complexity" evidence="6">
    <location>
        <begin position="976"/>
        <end position="988"/>
    </location>
</feature>
<feature type="region of interest" description="Disordered" evidence="6">
    <location>
        <begin position="638"/>
        <end position="684"/>
    </location>
</feature>
<dbReference type="InterPro" id="IPR019038">
    <property type="entry name" value="POLD3"/>
</dbReference>
<dbReference type="InterPro" id="IPR041913">
    <property type="entry name" value="POLD3_sf"/>
</dbReference>
<feature type="coiled-coil region" evidence="5">
    <location>
        <begin position="939"/>
        <end position="966"/>
    </location>
</feature>
<dbReference type="GO" id="GO:0043625">
    <property type="term" value="C:delta DNA polymerase complex"/>
    <property type="evidence" value="ECO:0007669"/>
    <property type="project" value="InterPro"/>
</dbReference>
<name>A0A8H4QH98_9AGAR</name>
<feature type="region of interest" description="Disordered" evidence="6">
    <location>
        <begin position="172"/>
        <end position="225"/>
    </location>
</feature>
<feature type="compositionally biased region" description="Basic residues" evidence="6">
    <location>
        <begin position="1039"/>
        <end position="1049"/>
    </location>
</feature>
<feature type="region of interest" description="Disordered" evidence="6">
    <location>
        <begin position="331"/>
        <end position="367"/>
    </location>
</feature>
<evidence type="ECO:0000256" key="2">
    <source>
        <dbReference type="ARBA" id="ARBA00017589"/>
    </source>
</evidence>
<proteinExistence type="predicted"/>
<dbReference type="EMBL" id="JAACJL010000058">
    <property type="protein sequence ID" value="KAF4610893.1"/>
    <property type="molecule type" value="Genomic_DNA"/>
</dbReference>
<feature type="compositionally biased region" description="Basic and acidic residues" evidence="6">
    <location>
        <begin position="135"/>
        <end position="149"/>
    </location>
</feature>
<feature type="compositionally biased region" description="Polar residues" evidence="6">
    <location>
        <begin position="551"/>
        <end position="564"/>
    </location>
</feature>
<feature type="compositionally biased region" description="Polar residues" evidence="6">
    <location>
        <begin position="638"/>
        <end position="653"/>
    </location>
</feature>
<dbReference type="Pfam" id="PF09507">
    <property type="entry name" value="CDC27"/>
    <property type="match status" value="1"/>
</dbReference>
<gene>
    <name evidence="7" type="ORF">D9613_007024</name>
</gene>
<feature type="compositionally biased region" description="Acidic residues" evidence="6">
    <location>
        <begin position="1064"/>
        <end position="1076"/>
    </location>
</feature>
<feature type="region of interest" description="Disordered" evidence="6">
    <location>
        <begin position="974"/>
        <end position="1172"/>
    </location>
</feature>
<feature type="compositionally biased region" description="Low complexity" evidence="6">
    <location>
        <begin position="532"/>
        <end position="542"/>
    </location>
</feature>
<feature type="region of interest" description="Disordered" evidence="6">
    <location>
        <begin position="603"/>
        <end position="622"/>
    </location>
</feature>
<keyword evidence="3" id="KW-0235">DNA replication</keyword>
<feature type="compositionally biased region" description="Basic and acidic residues" evidence="6">
    <location>
        <begin position="1111"/>
        <end position="1136"/>
    </location>
</feature>
<dbReference type="Proteomes" id="UP000521872">
    <property type="component" value="Unassembled WGS sequence"/>
</dbReference>
<feature type="region of interest" description="Disordered" evidence="6">
    <location>
        <begin position="112"/>
        <end position="149"/>
    </location>
</feature>
<feature type="compositionally biased region" description="Basic and acidic residues" evidence="6">
    <location>
        <begin position="815"/>
        <end position="844"/>
    </location>
</feature>
<evidence type="ECO:0000256" key="3">
    <source>
        <dbReference type="ARBA" id="ARBA00022705"/>
    </source>
</evidence>
<keyword evidence="8" id="KW-1185">Reference proteome</keyword>
<evidence type="ECO:0000256" key="4">
    <source>
        <dbReference type="ARBA" id="ARBA00023242"/>
    </source>
</evidence>
<comment type="subcellular location">
    <subcellularLocation>
        <location evidence="1">Nucleus</location>
    </subcellularLocation>
</comment>
<keyword evidence="5" id="KW-0175">Coiled coil</keyword>
<feature type="compositionally biased region" description="Basic residues" evidence="6">
    <location>
        <begin position="1018"/>
        <end position="1029"/>
    </location>
</feature>
<dbReference type="GO" id="GO:0003887">
    <property type="term" value="F:DNA-directed DNA polymerase activity"/>
    <property type="evidence" value="ECO:0007669"/>
    <property type="project" value="TreeGrafter"/>
</dbReference>
<dbReference type="PANTHER" id="PTHR17598">
    <property type="entry name" value="DNA POLYMERASE DELTA SUBUNIT 3"/>
    <property type="match status" value="1"/>
</dbReference>
<evidence type="ECO:0000256" key="1">
    <source>
        <dbReference type="ARBA" id="ARBA00004123"/>
    </source>
</evidence>
<feature type="region of interest" description="Disordered" evidence="6">
    <location>
        <begin position="757"/>
        <end position="916"/>
    </location>
</feature>
<evidence type="ECO:0000313" key="8">
    <source>
        <dbReference type="Proteomes" id="UP000521872"/>
    </source>
</evidence>
<feature type="compositionally biased region" description="Low complexity" evidence="6">
    <location>
        <begin position="611"/>
        <end position="622"/>
    </location>
</feature>
<sequence>MGLLKRLFSLGSKKGKKERPPIVHNVPLPDQSWVLETPANAVNEEEHEAAVGRLLRSSSARYVEHATIDYTNLPPLPHPINKVLQTAASSTVSVDTASLTRRGTYNVTVHKRRRHTSTEFENPDAEPAAKAPTTSERKRTSLHPVEDSRVLRLRSDPSVASLIDLYDAHGKVSNDAFSNSPPSTPKDAPLTEGRAQVKRNGSTLHQLLGAPSSSGSRDGDESGSVEGDISWAERFLAETEAMSSNSSLALQTPSAPFAAELPEPEVSFITDGDASNVTYDNPAISSMEVELSIGADISKEMDELARKSNNNPYGNSNPSTPQRASQIFGFLTKGKQSKPPTADLDRALPDLPSCFSSPSDENASREYFEPPLPADLANFQFNPARFSVMPMPLLDETPRKPRPHSVQVEGSPPFTDSNEPRSAFSDDSHDVPCYAPKESFLAPETPAPSIQTSREDKQNAIKVLLNGQTKVIVTAPTPGTGQGGPARLRGPRAPPRRSSLNRRSALVEVSNSPPTSPVDACYAPSKRKPRSRSGSQSSNRSSRSYDKPRSENQNWNDASKSSSSNRKENHLALSVKTELPSTPLRSNHGSRSLLRTVVQQAMFRPPQDNVPSPASSSGMSPMGRQMMADKCSATFLMSGTPSSSRAPMSSQISAGFGGDDDVDMDGTQKEEDDDDDEEYGEGEDVPHIKIMLVNEKDLEDAQSSFDEVHSIHVYSLSPVPLKDVGLICAPTEDVRNTDKTKGLQFSASLGRVVGKGIKPGKYKKRTLPPVAPAGPVAGPSKVKVSDAAESKAADKTESKDKDKAAEKPKPTGKIDFFKKAEKPKETKETGKAKEVKKEPTDTKKKMFFSNPKPPAKVASKAPSPAPSEVSTKGQEKEKDAPARGMKRKSSIGLETKEKEASSKNVSTSSSKAEAEANVRIKRKVVLSDDEEESISTRPVRKTKKNIKVESAENSEAEREAKALMDIDDADVERVSRVPSAAASTVASTTDREAFEDEMTTAPEDEDVSMSLSDDASVKKPKTTTRKRKPKVEVPVGRNGIKKRKVMKTRRTVDANGYTHKEDYSDWESVDSADEPEPPAPNYKTKAKGKAKSTAVKKEEDEDEEMPPAPPAKEKAKPKAKAVESEKTQQEKPEAALKKAPAAKPAAKPKPAPAKGGPKTQKGLMNFFGPKKT</sequence>
<evidence type="ECO:0000256" key="5">
    <source>
        <dbReference type="SAM" id="Coils"/>
    </source>
</evidence>
<feature type="region of interest" description="Disordered" evidence="6">
    <location>
        <begin position="394"/>
        <end position="591"/>
    </location>
</feature>
<dbReference type="Gene3D" id="3.90.1030.20">
    <property type="entry name" value="DNA polymerase delta, p66 (Cdc27) subunit, wHTH domain"/>
    <property type="match status" value="1"/>
</dbReference>
<dbReference type="AlphaFoldDB" id="A0A8H4QH98"/>
<evidence type="ECO:0000313" key="7">
    <source>
        <dbReference type="EMBL" id="KAF4610893.1"/>
    </source>
</evidence>
<feature type="compositionally biased region" description="Acidic residues" evidence="6">
    <location>
        <begin position="658"/>
        <end position="683"/>
    </location>
</feature>
<comment type="caution">
    <text evidence="7">The sequence shown here is derived from an EMBL/GenBank/DDBJ whole genome shotgun (WGS) entry which is preliminary data.</text>
</comment>
<keyword evidence="4" id="KW-0539">Nucleus</keyword>
<feature type="compositionally biased region" description="Basic and acidic residues" evidence="6">
    <location>
        <begin position="783"/>
        <end position="809"/>
    </location>
</feature>
<evidence type="ECO:0000256" key="6">
    <source>
        <dbReference type="SAM" id="MobiDB-lite"/>
    </source>
</evidence>
<accession>A0A8H4QH98</accession>
<reference evidence="7 8" key="1">
    <citation type="submission" date="2019-12" db="EMBL/GenBank/DDBJ databases">
        <authorList>
            <person name="Floudas D."/>
            <person name="Bentzer J."/>
            <person name="Ahren D."/>
            <person name="Johansson T."/>
            <person name="Persson P."/>
            <person name="Tunlid A."/>
        </authorList>
    </citation>
    <scope>NUCLEOTIDE SEQUENCE [LARGE SCALE GENOMIC DNA]</scope>
    <source>
        <strain evidence="7 8">CBS 102.39</strain>
    </source>
</reference>
<feature type="compositionally biased region" description="Polar residues" evidence="6">
    <location>
        <begin position="579"/>
        <end position="590"/>
    </location>
</feature>
<dbReference type="GO" id="GO:0006271">
    <property type="term" value="P:DNA strand elongation involved in DNA replication"/>
    <property type="evidence" value="ECO:0007669"/>
    <property type="project" value="TreeGrafter"/>
</dbReference>
<dbReference type="GO" id="GO:0006297">
    <property type="term" value="P:nucleotide-excision repair, DNA gap filling"/>
    <property type="evidence" value="ECO:0007669"/>
    <property type="project" value="TreeGrafter"/>
</dbReference>
<feature type="compositionally biased region" description="Acidic residues" evidence="6">
    <location>
        <begin position="993"/>
        <end position="1007"/>
    </location>
</feature>
<protein>
    <recommendedName>
        <fullName evidence="2">DNA polymerase delta subunit 3</fullName>
    </recommendedName>
</protein>
<feature type="compositionally biased region" description="Low complexity" evidence="6">
    <location>
        <begin position="212"/>
        <end position="225"/>
    </location>
</feature>
<dbReference type="GO" id="GO:1904161">
    <property type="term" value="P:DNA synthesis involved in UV-damage excision repair"/>
    <property type="evidence" value="ECO:0007669"/>
    <property type="project" value="TreeGrafter"/>
</dbReference>
<organism evidence="7 8">
    <name type="scientific">Agrocybe pediades</name>
    <dbReference type="NCBI Taxonomy" id="84607"/>
    <lineage>
        <taxon>Eukaryota</taxon>
        <taxon>Fungi</taxon>
        <taxon>Dikarya</taxon>
        <taxon>Basidiomycota</taxon>
        <taxon>Agaricomycotina</taxon>
        <taxon>Agaricomycetes</taxon>
        <taxon>Agaricomycetidae</taxon>
        <taxon>Agaricales</taxon>
        <taxon>Agaricineae</taxon>
        <taxon>Strophariaceae</taxon>
        <taxon>Agrocybe</taxon>
    </lineage>
</organism>